<dbReference type="Pfam" id="PF03965">
    <property type="entry name" value="Penicillinase_R"/>
    <property type="match status" value="1"/>
</dbReference>
<comment type="similarity">
    <text evidence="1">Belongs to the BlaI transcriptional regulatory family.</text>
</comment>
<dbReference type="InterPro" id="IPR036388">
    <property type="entry name" value="WH-like_DNA-bd_sf"/>
</dbReference>
<evidence type="ECO:0000256" key="2">
    <source>
        <dbReference type="ARBA" id="ARBA00023015"/>
    </source>
</evidence>
<dbReference type="EMBL" id="VFOZ01000001">
    <property type="protein sequence ID" value="TQM00260.1"/>
    <property type="molecule type" value="Genomic_DNA"/>
</dbReference>
<protein>
    <submittedName>
        <fullName evidence="5">Putative transcriptional regulator</fullName>
    </submittedName>
</protein>
<proteinExistence type="inferred from homology"/>
<name>A0A543CT29_9ACTN</name>
<comment type="caution">
    <text evidence="5">The sequence shown here is derived from an EMBL/GenBank/DDBJ whole genome shotgun (WGS) entry which is preliminary data.</text>
</comment>
<keyword evidence="6" id="KW-1185">Reference proteome</keyword>
<evidence type="ECO:0000256" key="1">
    <source>
        <dbReference type="ARBA" id="ARBA00011046"/>
    </source>
</evidence>
<dbReference type="GO" id="GO:0045892">
    <property type="term" value="P:negative regulation of DNA-templated transcription"/>
    <property type="evidence" value="ECO:0007669"/>
    <property type="project" value="InterPro"/>
</dbReference>
<reference evidence="5 6" key="1">
    <citation type="submission" date="2019-06" db="EMBL/GenBank/DDBJ databases">
        <title>Sequencing the genomes of 1000 actinobacteria strains.</title>
        <authorList>
            <person name="Klenk H.-P."/>
        </authorList>
    </citation>
    <scope>NUCLEOTIDE SEQUENCE [LARGE SCALE GENOMIC DNA]</scope>
    <source>
        <strain evidence="5 6">DSM 102200</strain>
    </source>
</reference>
<gene>
    <name evidence="5" type="ORF">FB559_5968</name>
</gene>
<dbReference type="GO" id="GO:0003677">
    <property type="term" value="F:DNA binding"/>
    <property type="evidence" value="ECO:0007669"/>
    <property type="project" value="UniProtKB-KW"/>
</dbReference>
<keyword evidence="3" id="KW-0238">DNA-binding</keyword>
<organism evidence="5 6">
    <name type="scientific">Actinoallomurus bryophytorum</name>
    <dbReference type="NCBI Taxonomy" id="1490222"/>
    <lineage>
        <taxon>Bacteria</taxon>
        <taxon>Bacillati</taxon>
        <taxon>Actinomycetota</taxon>
        <taxon>Actinomycetes</taxon>
        <taxon>Streptosporangiales</taxon>
        <taxon>Thermomonosporaceae</taxon>
        <taxon>Actinoallomurus</taxon>
    </lineage>
</organism>
<keyword evidence="4" id="KW-0804">Transcription</keyword>
<dbReference type="SUPFAM" id="SSF46785">
    <property type="entry name" value="Winged helix' DNA-binding domain"/>
    <property type="match status" value="1"/>
</dbReference>
<keyword evidence="2" id="KW-0805">Transcription regulation</keyword>
<accession>A0A543CT29</accession>
<dbReference type="AlphaFoldDB" id="A0A543CT29"/>
<dbReference type="Gene3D" id="6.10.140.850">
    <property type="match status" value="1"/>
</dbReference>
<dbReference type="InterPro" id="IPR005650">
    <property type="entry name" value="BlaI_family"/>
</dbReference>
<dbReference type="Proteomes" id="UP000316096">
    <property type="component" value="Unassembled WGS sequence"/>
</dbReference>
<sequence>MAELRRGAGQLEAEVLGTLWATGRALTPSEVQERIGGGLAYNTVHTILKRLWDKGLVIRDAGGRRGAYRPVKDATEHAAQIMHEALGREPDHAAVLERFVTGLGPDDEEMLRKLLDTA</sequence>
<dbReference type="Gene3D" id="1.10.10.10">
    <property type="entry name" value="Winged helix-like DNA-binding domain superfamily/Winged helix DNA-binding domain"/>
    <property type="match status" value="1"/>
</dbReference>
<evidence type="ECO:0000256" key="3">
    <source>
        <dbReference type="ARBA" id="ARBA00023125"/>
    </source>
</evidence>
<dbReference type="OrthoDB" id="9813987at2"/>
<evidence type="ECO:0000313" key="5">
    <source>
        <dbReference type="EMBL" id="TQM00260.1"/>
    </source>
</evidence>
<evidence type="ECO:0000313" key="6">
    <source>
        <dbReference type="Proteomes" id="UP000316096"/>
    </source>
</evidence>
<dbReference type="InterPro" id="IPR036390">
    <property type="entry name" value="WH_DNA-bd_sf"/>
</dbReference>
<dbReference type="RefSeq" id="WP_141959672.1">
    <property type="nucleotide sequence ID" value="NZ_VFOZ01000001.1"/>
</dbReference>
<evidence type="ECO:0000256" key="4">
    <source>
        <dbReference type="ARBA" id="ARBA00023163"/>
    </source>
</evidence>